<evidence type="ECO:0000256" key="1">
    <source>
        <dbReference type="ARBA" id="ARBA00022679"/>
    </source>
</evidence>
<dbReference type="Pfam" id="PF00583">
    <property type="entry name" value="Acetyltransf_1"/>
    <property type="match status" value="1"/>
</dbReference>
<proteinExistence type="predicted"/>
<sequence>MTGLTVRPAEGSDAAALVRVYHSAYRENRELGFPMKAESVAEAEVREWIRDHTVLVAEDGDTVGCEADHVDEVIAGVRLEATGEDRVKLSRLGVHEGWKGQGVGGQLLDRAEDRIREHGYGTVWLTTPPEHPFLPDFYRDRGYEKTGDHPLDFREYDEIVLEKRLD</sequence>
<keyword evidence="5" id="KW-1185">Reference proteome</keyword>
<dbReference type="Gene3D" id="3.40.630.30">
    <property type="match status" value="1"/>
</dbReference>
<dbReference type="EMBL" id="JBHMAJ010000001">
    <property type="protein sequence ID" value="MFB9823207.1"/>
    <property type="molecule type" value="Genomic_DNA"/>
</dbReference>
<protein>
    <submittedName>
        <fullName evidence="4">GNAT family N-acetyltransferase</fullName>
        <ecNumber evidence="4">2.3.-.-</ecNumber>
    </submittedName>
</protein>
<dbReference type="EC" id="2.3.-.-" evidence="4"/>
<organism evidence="4 5">
    <name type="scientific">Halobaculum roseum</name>
    <dbReference type="NCBI Taxonomy" id="2175149"/>
    <lineage>
        <taxon>Archaea</taxon>
        <taxon>Methanobacteriati</taxon>
        <taxon>Methanobacteriota</taxon>
        <taxon>Stenosarchaea group</taxon>
        <taxon>Halobacteria</taxon>
        <taxon>Halobacteriales</taxon>
        <taxon>Haloferacaceae</taxon>
        <taxon>Halobaculum</taxon>
    </lineage>
</organism>
<feature type="domain" description="N-acetyltransferase" evidence="3">
    <location>
        <begin position="4"/>
        <end position="166"/>
    </location>
</feature>
<comment type="caution">
    <text evidence="4">The sequence shown here is derived from an EMBL/GenBank/DDBJ whole genome shotgun (WGS) entry which is preliminary data.</text>
</comment>
<dbReference type="Proteomes" id="UP001589595">
    <property type="component" value="Unassembled WGS sequence"/>
</dbReference>
<dbReference type="PROSITE" id="PS51186">
    <property type="entry name" value="GNAT"/>
    <property type="match status" value="1"/>
</dbReference>
<evidence type="ECO:0000313" key="5">
    <source>
        <dbReference type="Proteomes" id="UP001589595"/>
    </source>
</evidence>
<dbReference type="RefSeq" id="WP_222922259.1">
    <property type="nucleotide sequence ID" value="NZ_CP082286.1"/>
</dbReference>
<keyword evidence="1 4" id="KW-0808">Transferase</keyword>
<dbReference type="InterPro" id="IPR050832">
    <property type="entry name" value="Bact_Acetyltransf"/>
</dbReference>
<evidence type="ECO:0000259" key="3">
    <source>
        <dbReference type="PROSITE" id="PS51186"/>
    </source>
</evidence>
<dbReference type="PANTHER" id="PTHR43877">
    <property type="entry name" value="AMINOALKYLPHOSPHONATE N-ACETYLTRANSFERASE-RELATED-RELATED"/>
    <property type="match status" value="1"/>
</dbReference>
<dbReference type="AlphaFoldDB" id="A0ABD5MPQ7"/>
<gene>
    <name evidence="4" type="ORF">ACFFOL_03260</name>
</gene>
<evidence type="ECO:0000256" key="2">
    <source>
        <dbReference type="ARBA" id="ARBA00023315"/>
    </source>
</evidence>
<dbReference type="CDD" id="cd04301">
    <property type="entry name" value="NAT_SF"/>
    <property type="match status" value="1"/>
</dbReference>
<dbReference type="GO" id="GO:0016746">
    <property type="term" value="F:acyltransferase activity"/>
    <property type="evidence" value="ECO:0007669"/>
    <property type="project" value="UniProtKB-KW"/>
</dbReference>
<keyword evidence="2 4" id="KW-0012">Acyltransferase</keyword>
<dbReference type="GeneID" id="67209499"/>
<name>A0ABD5MPQ7_9EURY</name>
<dbReference type="InterPro" id="IPR000182">
    <property type="entry name" value="GNAT_dom"/>
</dbReference>
<reference evidence="4" key="1">
    <citation type="submission" date="2024-09" db="EMBL/GenBank/DDBJ databases">
        <authorList>
            <person name="Sun Q."/>
        </authorList>
    </citation>
    <scope>NUCLEOTIDE SEQUENCE [LARGE SCALE GENOMIC DNA]</scope>
    <source>
        <strain evidence="4">JCM 31273</strain>
    </source>
</reference>
<dbReference type="SUPFAM" id="SSF55729">
    <property type="entry name" value="Acyl-CoA N-acyltransferases (Nat)"/>
    <property type="match status" value="1"/>
</dbReference>
<dbReference type="InterPro" id="IPR016181">
    <property type="entry name" value="Acyl_CoA_acyltransferase"/>
</dbReference>
<evidence type="ECO:0000313" key="4">
    <source>
        <dbReference type="EMBL" id="MFB9823207.1"/>
    </source>
</evidence>
<accession>A0ABD5MPQ7</accession>